<comment type="caution">
    <text evidence="2">The sequence shown here is derived from an EMBL/GenBank/DDBJ whole genome shotgun (WGS) entry which is preliminary data.</text>
</comment>
<dbReference type="AlphaFoldDB" id="A0A5A7MT25"/>
<feature type="domain" description="DUF4357" evidence="1">
    <location>
        <begin position="234"/>
        <end position="279"/>
    </location>
</feature>
<dbReference type="InterPro" id="IPR025579">
    <property type="entry name" value="DUF4357"/>
</dbReference>
<dbReference type="CDD" id="cd10447">
    <property type="entry name" value="GIY-YIG_unchar_2"/>
    <property type="match status" value="1"/>
</dbReference>
<accession>A0A5A7MT25</accession>
<sequence length="297" mass="32869">MTEPSRGQTLELYFVSGKPDGMLTAEVFNWTGHVLATPRTQITESLLRPEAQYTGVYLLFGEKDGSDLAYIGEGEDMSDRIKSHEAKKDWWTKAILVTSQANSLNKAHIKYLEARLVEEAKNIGRIALENGNTPSRPSLKEAERANMEGFLDYLLMVLPAIGVNAFKQNKRPKLTREDLKDAASPVFELVTRKHGLHARAIIEDGDFVVLEGSLARSEWSNASQQSSYSGLYAELVENGVLVPAGETLKFDQNFAFGSPSAAGAVVNGRPTNGTVEWKVEGSTKTYKDWEAERLEVK</sequence>
<proteinExistence type="predicted"/>
<dbReference type="Proteomes" id="UP000322084">
    <property type="component" value="Unassembled WGS sequence"/>
</dbReference>
<dbReference type="EMBL" id="BKCL01000005">
    <property type="protein sequence ID" value="GEQ98148.1"/>
    <property type="molecule type" value="Genomic_DNA"/>
</dbReference>
<dbReference type="Pfam" id="PF14267">
    <property type="entry name" value="DUF4357"/>
    <property type="match status" value="1"/>
</dbReference>
<dbReference type="RefSeq" id="WP_150000501.1">
    <property type="nucleotide sequence ID" value="NZ_BKCL01000005.1"/>
</dbReference>
<evidence type="ECO:0000313" key="2">
    <source>
        <dbReference type="EMBL" id="GEQ98148.1"/>
    </source>
</evidence>
<evidence type="ECO:0000259" key="1">
    <source>
        <dbReference type="Pfam" id="PF14267"/>
    </source>
</evidence>
<reference evidence="2 3" key="1">
    <citation type="submission" date="2019-09" db="EMBL/GenBank/DDBJ databases">
        <title>NBRP : Genome information of microbial organism related human and environment.</title>
        <authorList>
            <person name="Hattori M."/>
            <person name="Oshima K."/>
            <person name="Inaba H."/>
            <person name="Suda W."/>
            <person name="Sakamoto M."/>
            <person name="Iino T."/>
            <person name="Kitahara M."/>
            <person name="Oshida Y."/>
            <person name="Iida T."/>
            <person name="Kudo T."/>
            <person name="Itoh T."/>
            <person name="Ohkuma M."/>
        </authorList>
    </citation>
    <scope>NUCLEOTIDE SEQUENCE [LARGE SCALE GENOMIC DNA]</scope>
    <source>
        <strain evidence="2 3">Hi-2</strain>
    </source>
</reference>
<evidence type="ECO:0000313" key="3">
    <source>
        <dbReference type="Proteomes" id="UP000322084"/>
    </source>
</evidence>
<protein>
    <recommendedName>
        <fullName evidence="1">DUF4357 domain-containing protein</fullName>
    </recommendedName>
</protein>
<name>A0A5A7MT25_9PROT</name>
<gene>
    <name evidence="2" type="ORF">JCM17844_17850</name>
</gene>
<organism evidence="2 3">
    <name type="scientific">Iodidimonas gelatinilytica</name>
    <dbReference type="NCBI Taxonomy" id="1236966"/>
    <lineage>
        <taxon>Bacteria</taxon>
        <taxon>Pseudomonadati</taxon>
        <taxon>Pseudomonadota</taxon>
        <taxon>Alphaproteobacteria</taxon>
        <taxon>Iodidimonadales</taxon>
        <taxon>Iodidimonadaceae</taxon>
        <taxon>Iodidimonas</taxon>
    </lineage>
</organism>